<evidence type="ECO:0000313" key="2">
    <source>
        <dbReference type="EMBL" id="KAG2636646.1"/>
    </source>
</evidence>
<evidence type="ECO:0000256" key="1">
    <source>
        <dbReference type="SAM" id="MobiDB-lite"/>
    </source>
</evidence>
<feature type="compositionally biased region" description="Low complexity" evidence="1">
    <location>
        <begin position="135"/>
        <end position="170"/>
    </location>
</feature>
<accession>A0A8T0VSP8</accession>
<comment type="caution">
    <text evidence="2">The sequence shown here is derived from an EMBL/GenBank/DDBJ whole genome shotgun (WGS) entry which is preliminary data.</text>
</comment>
<keyword evidence="3" id="KW-1185">Reference proteome</keyword>
<dbReference type="Proteomes" id="UP000823388">
    <property type="component" value="Chromosome 2N"/>
</dbReference>
<gene>
    <name evidence="2" type="ORF">PVAP13_2NG416300</name>
</gene>
<evidence type="ECO:0000313" key="3">
    <source>
        <dbReference type="Proteomes" id="UP000823388"/>
    </source>
</evidence>
<feature type="region of interest" description="Disordered" evidence="1">
    <location>
        <begin position="60"/>
        <end position="215"/>
    </location>
</feature>
<name>A0A8T0VSP8_PANVG</name>
<proteinExistence type="predicted"/>
<sequence length="215" mass="23319">MFDRTAVATTSQQICLGASTSVAVPVFIYFRPVPATLPVHLPQQSSIQCRFIFSKLPSSAYSSSRATNPTTDPAPPRRRRPSPVSLQPPSPRPPRSSATSTCAHPRPPPHQPQRLSPRLPLSWPPSPHLRHPSSRRSWPSSPPCCRSTTPPGPTTTRTTTRTSSGGPRRPSCARSSSGRRLPNAAPPAPPADQARLNLSVQPSSTCTDKRHPYPR</sequence>
<feature type="compositionally biased region" description="Polar residues" evidence="1">
    <location>
        <begin position="196"/>
        <end position="206"/>
    </location>
</feature>
<reference evidence="2" key="1">
    <citation type="submission" date="2020-05" db="EMBL/GenBank/DDBJ databases">
        <title>WGS assembly of Panicum virgatum.</title>
        <authorList>
            <person name="Lovell J.T."/>
            <person name="Jenkins J."/>
            <person name="Shu S."/>
            <person name="Juenger T.E."/>
            <person name="Schmutz J."/>
        </authorList>
    </citation>
    <scope>NUCLEOTIDE SEQUENCE</scope>
    <source>
        <strain evidence="2">AP13</strain>
    </source>
</reference>
<dbReference type="EMBL" id="CM029040">
    <property type="protein sequence ID" value="KAG2636646.1"/>
    <property type="molecule type" value="Genomic_DNA"/>
</dbReference>
<protein>
    <submittedName>
        <fullName evidence="2">Uncharacterized protein</fullName>
    </submittedName>
</protein>
<dbReference type="AlphaFoldDB" id="A0A8T0VSP8"/>
<feature type="compositionally biased region" description="Low complexity" evidence="1">
    <location>
        <begin position="112"/>
        <end position="121"/>
    </location>
</feature>
<organism evidence="2 3">
    <name type="scientific">Panicum virgatum</name>
    <name type="common">Blackwell switchgrass</name>
    <dbReference type="NCBI Taxonomy" id="38727"/>
    <lineage>
        <taxon>Eukaryota</taxon>
        <taxon>Viridiplantae</taxon>
        <taxon>Streptophyta</taxon>
        <taxon>Embryophyta</taxon>
        <taxon>Tracheophyta</taxon>
        <taxon>Spermatophyta</taxon>
        <taxon>Magnoliopsida</taxon>
        <taxon>Liliopsida</taxon>
        <taxon>Poales</taxon>
        <taxon>Poaceae</taxon>
        <taxon>PACMAD clade</taxon>
        <taxon>Panicoideae</taxon>
        <taxon>Panicodae</taxon>
        <taxon>Paniceae</taxon>
        <taxon>Panicinae</taxon>
        <taxon>Panicum</taxon>
        <taxon>Panicum sect. Hiantes</taxon>
    </lineage>
</organism>